<dbReference type="SUPFAM" id="SSF46785">
    <property type="entry name" value="Winged helix' DNA-binding domain"/>
    <property type="match status" value="1"/>
</dbReference>
<protein>
    <recommendedName>
        <fullName evidence="11">Cullin family profile domain-containing protein</fullName>
    </recommendedName>
</protein>
<dbReference type="EMBL" id="PDUG01000005">
    <property type="protein sequence ID" value="PIC25363.1"/>
    <property type="molecule type" value="Genomic_DNA"/>
</dbReference>
<dbReference type="InterPro" id="IPR016158">
    <property type="entry name" value="Cullin_homology"/>
</dbReference>
<dbReference type="GO" id="GO:0031625">
    <property type="term" value="F:ubiquitin protein ligase binding"/>
    <property type="evidence" value="ECO:0007669"/>
    <property type="project" value="InterPro"/>
</dbReference>
<dbReference type="Pfam" id="PF10557">
    <property type="entry name" value="Cullin_Nedd8"/>
    <property type="match status" value="1"/>
</dbReference>
<dbReference type="GO" id="GO:0012501">
    <property type="term" value="P:programmed cell death"/>
    <property type="evidence" value="ECO:0007669"/>
    <property type="project" value="UniProtKB-ARBA"/>
</dbReference>
<dbReference type="InterPro" id="IPR036390">
    <property type="entry name" value="WH_DNA-bd_sf"/>
</dbReference>
<dbReference type="InterPro" id="IPR016157">
    <property type="entry name" value="Cullin_CS"/>
</dbReference>
<evidence type="ECO:0000259" key="11">
    <source>
        <dbReference type="PROSITE" id="PS50069"/>
    </source>
</evidence>
<keyword evidence="4" id="KW-1017">Isopeptide bond</keyword>
<evidence type="ECO:0000256" key="9">
    <source>
        <dbReference type="RuleBase" id="RU003829"/>
    </source>
</evidence>
<evidence type="ECO:0000256" key="7">
    <source>
        <dbReference type="ARBA" id="ARBA00023242"/>
    </source>
</evidence>
<dbReference type="FunFam" id="1.20.1310.10:FF:000045">
    <property type="entry name" value="Cullin-3"/>
    <property type="match status" value="1"/>
</dbReference>
<comment type="pathway">
    <text evidence="2">Protein modification; protein ubiquitination.</text>
</comment>
<evidence type="ECO:0000256" key="3">
    <source>
        <dbReference type="ARBA" id="ARBA00006019"/>
    </source>
</evidence>
<dbReference type="SMART" id="SM00884">
    <property type="entry name" value="Cullin_Nedd8"/>
    <property type="match status" value="1"/>
</dbReference>
<dbReference type="FunFam" id="1.20.1310.10:FF:000006">
    <property type="entry name" value="Cullin 3"/>
    <property type="match status" value="1"/>
</dbReference>
<evidence type="ECO:0000256" key="2">
    <source>
        <dbReference type="ARBA" id="ARBA00004906"/>
    </source>
</evidence>
<accession>A0A2G5TDV6</accession>
<evidence type="ECO:0000256" key="6">
    <source>
        <dbReference type="ARBA" id="ARBA00022843"/>
    </source>
</evidence>
<dbReference type="Gene3D" id="3.30.230.130">
    <property type="entry name" value="Cullin, Chain C, Domain 2"/>
    <property type="match status" value="1"/>
</dbReference>
<sequence>MRGKNVVSLSEQKYFIFRKIVFLRKIASSSPGVNPSYQQKNIETIMCAKRERDSDLSTSFGINSFLEMSSGRSGNGGGGGQQKMRIRPFMTTVDEQYVTQTWELLKRAIQEIQRKNNSGLSFEELYRNAYTMVLHKHGERLYNGLREVIQEHMEVVRVRIIESMDSGVFLETMAEAWSDHTVAMVMIRDILMYMDRIYVAQNPSVLQVYNLGLESFRTEILRNNGIGDRLRDSLLELIKSDRKSNQINWHGIKNACEMLISLGIDNRKVYEEEFEKPLLKETCEYYREVCETLLAGENDACFYLEQVETAIHDEANRASRYLDKETEVKILQVMDDVMVADHMSTIVYMPNGGVKFMLQHKRVEDLTRIFRIFKRITESPTVPVSGLKVLLKAVSEYLTETGTNIVKNEDLLKAPVQFVNELLQLKDYFSSLLTTAFGDDREFKNRFQHDFETFLNSNRQSPEFVAHYMDDMLRSGLKCVSDAEMDNKLDNVMILFRYLQEKDVFEKYFKQYLAKRLLLDKSSSDDVEKALLAKLKTECGCQFTQKLENMFRDKELWLNLANGFRDWREGPQGAKLTIDISLRVLTAGVWPTVQCTPVVLPQELALAYDMFTAFYTEKHTGRKLTINTLLGNADVKATFYPPPKASQSNEEDGPGPSNAGGEPKERKPENKILQVTSHQMIILLQFNHHKVISCQQLLDDLKIPEKELKRCLQSLALSKSSQRILTRKGPKGRDMIDMSDEFIVNDNFQSKLTRVKVQMVSGKVESEPEIKETRQKVEDDRKLEVEAAIVRIMKARKRLNHNNLVTEVTQQLRHRFMPSPTIIKQRIETLIEREYLQRDDQDHRSYSYIA</sequence>
<dbReference type="SUPFAM" id="SSF75632">
    <property type="entry name" value="Cullin homology domain"/>
    <property type="match status" value="1"/>
</dbReference>
<dbReference type="InterPro" id="IPR016159">
    <property type="entry name" value="Cullin_repeat-like_dom_sf"/>
</dbReference>
<dbReference type="PROSITE" id="PS50069">
    <property type="entry name" value="CULLIN_2"/>
    <property type="match status" value="1"/>
</dbReference>
<comment type="similarity">
    <text evidence="3 8 9">Belongs to the cullin family.</text>
</comment>
<dbReference type="InterPro" id="IPR036388">
    <property type="entry name" value="WH-like_DNA-bd_sf"/>
</dbReference>
<dbReference type="Proteomes" id="UP000230233">
    <property type="component" value="Chromosome V"/>
</dbReference>
<evidence type="ECO:0000313" key="13">
    <source>
        <dbReference type="Proteomes" id="UP000230233"/>
    </source>
</evidence>
<dbReference type="Gene3D" id="1.20.1310.10">
    <property type="entry name" value="Cullin Repeats"/>
    <property type="match status" value="4"/>
</dbReference>
<dbReference type="FunFam" id="3.30.230.130:FF:000017">
    <property type="entry name" value="Cullin-3"/>
    <property type="match status" value="1"/>
</dbReference>
<dbReference type="STRING" id="1611254.A0A2G5TDV6"/>
<dbReference type="GO" id="GO:0031461">
    <property type="term" value="C:cullin-RING ubiquitin ligase complex"/>
    <property type="evidence" value="ECO:0007669"/>
    <property type="project" value="InterPro"/>
</dbReference>
<dbReference type="InterPro" id="IPR019559">
    <property type="entry name" value="Cullin_neddylation_domain"/>
</dbReference>
<organism evidence="12 13">
    <name type="scientific">Caenorhabditis nigoni</name>
    <dbReference type="NCBI Taxonomy" id="1611254"/>
    <lineage>
        <taxon>Eukaryota</taxon>
        <taxon>Metazoa</taxon>
        <taxon>Ecdysozoa</taxon>
        <taxon>Nematoda</taxon>
        <taxon>Chromadorea</taxon>
        <taxon>Rhabditida</taxon>
        <taxon>Rhabditina</taxon>
        <taxon>Rhabditomorpha</taxon>
        <taxon>Rhabditoidea</taxon>
        <taxon>Rhabditidae</taxon>
        <taxon>Peloderinae</taxon>
        <taxon>Caenorhabditis</taxon>
    </lineage>
</organism>
<dbReference type="InterPro" id="IPR045093">
    <property type="entry name" value="Cullin"/>
</dbReference>
<dbReference type="InterPro" id="IPR001373">
    <property type="entry name" value="Cullin_N"/>
</dbReference>
<dbReference type="OrthoDB" id="27073at2759"/>
<dbReference type="GO" id="GO:0006511">
    <property type="term" value="P:ubiquitin-dependent protein catabolic process"/>
    <property type="evidence" value="ECO:0007669"/>
    <property type="project" value="InterPro"/>
</dbReference>
<evidence type="ECO:0000256" key="10">
    <source>
        <dbReference type="SAM" id="MobiDB-lite"/>
    </source>
</evidence>
<dbReference type="FunFam" id="1.20.1310.10:FF:000053">
    <property type="entry name" value="Cullin-3"/>
    <property type="match status" value="1"/>
</dbReference>
<dbReference type="PANTHER" id="PTHR11932">
    <property type="entry name" value="CULLIN"/>
    <property type="match status" value="1"/>
</dbReference>
<dbReference type="GO" id="GO:0005634">
    <property type="term" value="C:nucleus"/>
    <property type="evidence" value="ECO:0007669"/>
    <property type="project" value="UniProtKB-SubCell"/>
</dbReference>
<dbReference type="InterPro" id="IPR036317">
    <property type="entry name" value="Cullin_homology_sf"/>
</dbReference>
<dbReference type="SUPFAM" id="SSF74788">
    <property type="entry name" value="Cullin repeat-like"/>
    <property type="match status" value="1"/>
</dbReference>
<evidence type="ECO:0000256" key="5">
    <source>
        <dbReference type="ARBA" id="ARBA00022786"/>
    </source>
</evidence>
<name>A0A2G5TDV6_9PELO</name>
<keyword evidence="13" id="KW-1185">Reference proteome</keyword>
<evidence type="ECO:0000256" key="4">
    <source>
        <dbReference type="ARBA" id="ARBA00022499"/>
    </source>
</evidence>
<feature type="region of interest" description="Disordered" evidence="10">
    <location>
        <begin position="640"/>
        <end position="668"/>
    </location>
</feature>
<dbReference type="PROSITE" id="PS01256">
    <property type="entry name" value="CULLIN_1"/>
    <property type="match status" value="1"/>
</dbReference>
<keyword evidence="7" id="KW-0539">Nucleus</keyword>
<proteinExistence type="inferred from homology"/>
<dbReference type="Pfam" id="PF00888">
    <property type="entry name" value="Cullin"/>
    <property type="match status" value="1"/>
</dbReference>
<dbReference type="InterPro" id="IPR059120">
    <property type="entry name" value="Cullin-like_AB"/>
</dbReference>
<dbReference type="GO" id="GO:0000209">
    <property type="term" value="P:protein polyubiquitination"/>
    <property type="evidence" value="ECO:0007669"/>
    <property type="project" value="UniProtKB-ARBA"/>
</dbReference>
<evidence type="ECO:0000256" key="8">
    <source>
        <dbReference type="PROSITE-ProRule" id="PRU00330"/>
    </source>
</evidence>
<comment type="subcellular location">
    <subcellularLocation>
        <location evidence="1">Nucleus</location>
    </subcellularLocation>
</comment>
<keyword evidence="6" id="KW-0832">Ubl conjugation</keyword>
<comment type="caution">
    <text evidence="12">The sequence shown here is derived from an EMBL/GenBank/DDBJ whole genome shotgun (WGS) entry which is preliminary data.</text>
</comment>
<dbReference type="AlphaFoldDB" id="A0A2G5TDV6"/>
<gene>
    <name evidence="12" type="primary">Cnig_chr_V.g18324</name>
    <name evidence="12" type="ORF">B9Z55_018324</name>
</gene>
<dbReference type="SMART" id="SM00182">
    <property type="entry name" value="CULLIN"/>
    <property type="match status" value="1"/>
</dbReference>
<dbReference type="FunFam" id="1.10.10.10:FF:000091">
    <property type="entry name" value="Cullin 3"/>
    <property type="match status" value="1"/>
</dbReference>
<keyword evidence="5" id="KW-0833">Ubl conjugation pathway</keyword>
<evidence type="ECO:0000313" key="12">
    <source>
        <dbReference type="EMBL" id="PIC25363.1"/>
    </source>
</evidence>
<dbReference type="Pfam" id="PF26557">
    <property type="entry name" value="Cullin_AB"/>
    <property type="match status" value="1"/>
</dbReference>
<dbReference type="Gene3D" id="1.10.10.10">
    <property type="entry name" value="Winged helix-like DNA-binding domain superfamily/Winged helix DNA-binding domain"/>
    <property type="match status" value="1"/>
</dbReference>
<dbReference type="FunFam" id="1.20.1310.10:FF:000001">
    <property type="entry name" value="Cullin 3"/>
    <property type="match status" value="1"/>
</dbReference>
<feature type="domain" description="Cullin family profile" evidence="11">
    <location>
        <begin position="460"/>
        <end position="716"/>
    </location>
</feature>
<reference evidence="13" key="1">
    <citation type="submission" date="2017-10" db="EMBL/GenBank/DDBJ databases">
        <title>Rapid genome shrinkage in a self-fertile nematode reveals novel sperm competition proteins.</title>
        <authorList>
            <person name="Yin D."/>
            <person name="Schwarz E.M."/>
            <person name="Thomas C.G."/>
            <person name="Felde R.L."/>
            <person name="Korf I.F."/>
            <person name="Cutter A.D."/>
            <person name="Schartner C.M."/>
            <person name="Ralston E.J."/>
            <person name="Meyer B.J."/>
            <person name="Haag E.S."/>
        </authorList>
    </citation>
    <scope>NUCLEOTIDE SEQUENCE [LARGE SCALE GENOMIC DNA]</scope>
    <source>
        <strain evidence="13">JU1422</strain>
    </source>
</reference>
<evidence type="ECO:0000256" key="1">
    <source>
        <dbReference type="ARBA" id="ARBA00004123"/>
    </source>
</evidence>